<keyword evidence="2" id="KW-0812">Transmembrane</keyword>
<dbReference type="Proteomes" id="UP000466966">
    <property type="component" value="Unassembled WGS sequence"/>
</dbReference>
<comment type="caution">
    <text evidence="3">The sequence shown here is derived from an EMBL/GenBank/DDBJ whole genome shotgun (WGS) entry which is preliminary data.</text>
</comment>
<accession>A0A844Z2Q9</accession>
<keyword evidence="4" id="KW-1185">Reference proteome</keyword>
<dbReference type="AlphaFoldDB" id="A0A844Z2Q9"/>
<evidence type="ECO:0000256" key="1">
    <source>
        <dbReference type="SAM" id="MobiDB-lite"/>
    </source>
</evidence>
<keyword evidence="2" id="KW-0472">Membrane</keyword>
<keyword evidence="2" id="KW-1133">Transmembrane helix</keyword>
<dbReference type="EMBL" id="WTYV01000006">
    <property type="protein sequence ID" value="MXO72787.1"/>
    <property type="molecule type" value="Genomic_DNA"/>
</dbReference>
<reference evidence="3 4" key="1">
    <citation type="submission" date="2019-12" db="EMBL/GenBank/DDBJ databases">
        <title>Genomic-based taxomic classification of the family Erythrobacteraceae.</title>
        <authorList>
            <person name="Xu L."/>
        </authorList>
    </citation>
    <scope>NUCLEOTIDE SEQUENCE [LARGE SCALE GENOMIC DNA]</scope>
    <source>
        <strain evidence="3 4">M0322</strain>
    </source>
</reference>
<dbReference type="RefSeq" id="WP_160772724.1">
    <property type="nucleotide sequence ID" value="NZ_WTYV01000006.1"/>
</dbReference>
<feature type="compositionally biased region" description="Low complexity" evidence="1">
    <location>
        <begin position="87"/>
        <end position="120"/>
    </location>
</feature>
<sequence>MALDPHQILQAGGNPDNVPPAPLAGTHQQRLQRLQIGLLGLGGILLLVGLANIIIAGARQSEQEAVAELPAPSAEDLPEPGRRDPLADAGVAPGLPADDAADSAAGAAEAGNDLELAPQN</sequence>
<organism evidence="3 4">
    <name type="scientific">Alteraurantiacibacter buctensis</name>
    <dbReference type="NCBI Taxonomy" id="1503981"/>
    <lineage>
        <taxon>Bacteria</taxon>
        <taxon>Pseudomonadati</taxon>
        <taxon>Pseudomonadota</taxon>
        <taxon>Alphaproteobacteria</taxon>
        <taxon>Sphingomonadales</taxon>
        <taxon>Erythrobacteraceae</taxon>
        <taxon>Alteraurantiacibacter</taxon>
    </lineage>
</organism>
<evidence type="ECO:0000313" key="4">
    <source>
        <dbReference type="Proteomes" id="UP000466966"/>
    </source>
</evidence>
<proteinExistence type="predicted"/>
<evidence type="ECO:0000313" key="3">
    <source>
        <dbReference type="EMBL" id="MXO72787.1"/>
    </source>
</evidence>
<gene>
    <name evidence="3" type="ORF">GRI99_14225</name>
</gene>
<evidence type="ECO:0000256" key="2">
    <source>
        <dbReference type="SAM" id="Phobius"/>
    </source>
</evidence>
<protein>
    <submittedName>
        <fullName evidence="3">Uncharacterized protein</fullName>
    </submittedName>
</protein>
<name>A0A844Z2Q9_9SPHN</name>
<feature type="transmembrane region" description="Helical" evidence="2">
    <location>
        <begin position="36"/>
        <end position="58"/>
    </location>
</feature>
<feature type="region of interest" description="Disordered" evidence="1">
    <location>
        <begin position="62"/>
        <end position="120"/>
    </location>
</feature>